<organism evidence="2 3">
    <name type="scientific">Magallana gigas</name>
    <name type="common">Pacific oyster</name>
    <name type="synonym">Crassostrea gigas</name>
    <dbReference type="NCBI Taxonomy" id="29159"/>
    <lineage>
        <taxon>Eukaryota</taxon>
        <taxon>Metazoa</taxon>
        <taxon>Spiralia</taxon>
        <taxon>Lophotrochozoa</taxon>
        <taxon>Mollusca</taxon>
        <taxon>Bivalvia</taxon>
        <taxon>Autobranchia</taxon>
        <taxon>Pteriomorphia</taxon>
        <taxon>Ostreida</taxon>
        <taxon>Ostreoidea</taxon>
        <taxon>Ostreidae</taxon>
        <taxon>Magallana</taxon>
    </lineage>
</organism>
<evidence type="ECO:0000256" key="1">
    <source>
        <dbReference type="SAM" id="MobiDB-lite"/>
    </source>
</evidence>
<dbReference type="Proteomes" id="UP000005408">
    <property type="component" value="Unassembled WGS sequence"/>
</dbReference>
<reference evidence="2" key="1">
    <citation type="submission" date="2022-08" db="UniProtKB">
        <authorList>
            <consortium name="EnsemblMetazoa"/>
        </authorList>
    </citation>
    <scope>IDENTIFICATION</scope>
    <source>
        <strain evidence="2">05x7-T-G4-1.051#20</strain>
    </source>
</reference>
<accession>A0A8W8MIF1</accession>
<name>A0A8W8MIF1_MAGGI</name>
<sequence>MRRYHSQNVNIGDVVQQWNDMKWELKIVSDRTFADFLIQVYKRTITPTTSGEVVFASPTHTGPSTSTPIRLTSKGRSALNISLSTVTTSTATEERKARRLPRREREKTIDYTMHLERVPVRDKNGNKVYVM</sequence>
<dbReference type="EnsemblMetazoa" id="G33247.1">
    <property type="protein sequence ID" value="G33247.1:cds"/>
    <property type="gene ID" value="G33247"/>
</dbReference>
<proteinExistence type="predicted"/>
<protein>
    <submittedName>
        <fullName evidence="2">Uncharacterized protein</fullName>
    </submittedName>
</protein>
<feature type="region of interest" description="Disordered" evidence="1">
    <location>
        <begin position="85"/>
        <end position="105"/>
    </location>
</feature>
<evidence type="ECO:0000313" key="2">
    <source>
        <dbReference type="EnsemblMetazoa" id="G33247.1:cds"/>
    </source>
</evidence>
<dbReference type="AlphaFoldDB" id="A0A8W8MIF1"/>
<keyword evidence="3" id="KW-1185">Reference proteome</keyword>
<evidence type="ECO:0000313" key="3">
    <source>
        <dbReference type="Proteomes" id="UP000005408"/>
    </source>
</evidence>